<feature type="transmembrane region" description="Helical" evidence="9">
    <location>
        <begin position="40"/>
        <end position="59"/>
    </location>
</feature>
<keyword evidence="9" id="KW-0472">Membrane</keyword>
<dbReference type="InterPro" id="IPR011712">
    <property type="entry name" value="Sig_transdc_His_kin_sub3_dim/P"/>
</dbReference>
<dbReference type="AlphaFoldDB" id="A0A285SQS6"/>
<dbReference type="RefSeq" id="WP_097073349.1">
    <property type="nucleotide sequence ID" value="NZ_OBMQ01000005.1"/>
</dbReference>
<dbReference type="GO" id="GO:0000155">
    <property type="term" value="F:phosphorelay sensor kinase activity"/>
    <property type="evidence" value="ECO:0007669"/>
    <property type="project" value="InterPro"/>
</dbReference>
<proteinExistence type="predicted"/>
<accession>A0A285SQS6</accession>
<feature type="transmembrane region" description="Helical" evidence="9">
    <location>
        <begin position="112"/>
        <end position="131"/>
    </location>
</feature>
<dbReference type="PANTHER" id="PTHR24421:SF10">
    <property type="entry name" value="NITRATE_NITRITE SENSOR PROTEIN NARQ"/>
    <property type="match status" value="1"/>
</dbReference>
<dbReference type="InterPro" id="IPR036890">
    <property type="entry name" value="HATPase_C_sf"/>
</dbReference>
<evidence type="ECO:0000256" key="5">
    <source>
        <dbReference type="ARBA" id="ARBA00022741"/>
    </source>
</evidence>
<reference evidence="12" key="1">
    <citation type="submission" date="2017-08" db="EMBL/GenBank/DDBJ databases">
        <authorList>
            <person name="Varghese N."/>
            <person name="Submissions S."/>
        </authorList>
    </citation>
    <scope>NUCLEOTIDE SEQUENCE [LARGE SCALE GENOMIC DNA]</scope>
    <source>
        <strain evidence="12">JC22</strain>
    </source>
</reference>
<evidence type="ECO:0000256" key="9">
    <source>
        <dbReference type="SAM" id="Phobius"/>
    </source>
</evidence>
<sequence>MDNKRWMWIDWLIFSLRCSWYGTGLIYYYVYNERLGELSYLDFALFVSLGFILPLVFWRPGYRNPSLYLLTELFLSGGFSIYVNIILGINLSTSIILMPILMSGYLLTRKTALWTIPFFVFLLPANRYWTIDNQFSFFMQYIDVLLFFGIGLGFNLITKSQKRYKHLLSENIKQYELIKQQNKALEQYAAEVEKLALLEERNRMARDLHDSIGHHFTSVTVGLDAISYMIKMNPNLAAEKINRLAEVARTGLEEVRRTIHQIAPIEEDVPLTELLQKLVNEFGAHTNTEFYFETIGDEPVLASHVKLTFVRCLQECMTNAKRHGEALYIKVCVQYLEDSINLQVFNNGKSMDPQSLGFGLSSMKNRLEELNGKLLIESKEMEGVTVICTLPIRR</sequence>
<evidence type="ECO:0000256" key="8">
    <source>
        <dbReference type="ARBA" id="ARBA00023012"/>
    </source>
</evidence>
<dbReference type="EC" id="2.7.13.3" evidence="2"/>
<dbReference type="InterPro" id="IPR003594">
    <property type="entry name" value="HATPase_dom"/>
</dbReference>
<evidence type="ECO:0000256" key="1">
    <source>
        <dbReference type="ARBA" id="ARBA00000085"/>
    </source>
</evidence>
<dbReference type="Pfam" id="PF07730">
    <property type="entry name" value="HisKA_3"/>
    <property type="match status" value="1"/>
</dbReference>
<evidence type="ECO:0000256" key="2">
    <source>
        <dbReference type="ARBA" id="ARBA00012438"/>
    </source>
</evidence>
<protein>
    <recommendedName>
        <fullName evidence="2">histidine kinase</fullName>
        <ecNumber evidence="2">2.7.13.3</ecNumber>
    </recommendedName>
</protein>
<feature type="transmembrane region" description="Helical" evidence="9">
    <location>
        <begin position="137"/>
        <end position="157"/>
    </location>
</feature>
<dbReference type="Pfam" id="PF02518">
    <property type="entry name" value="HATPase_c"/>
    <property type="match status" value="1"/>
</dbReference>
<keyword evidence="3" id="KW-0597">Phosphoprotein</keyword>
<keyword evidence="9" id="KW-1133">Transmembrane helix</keyword>
<evidence type="ECO:0000256" key="6">
    <source>
        <dbReference type="ARBA" id="ARBA00022777"/>
    </source>
</evidence>
<dbReference type="Gene3D" id="1.20.5.1930">
    <property type="match status" value="1"/>
</dbReference>
<evidence type="ECO:0000313" key="12">
    <source>
        <dbReference type="Proteomes" id="UP000219636"/>
    </source>
</evidence>
<name>A0A285SQS6_9BACL</name>
<organism evidence="11 12">
    <name type="scientific">Ureibacillus xyleni</name>
    <dbReference type="NCBI Taxonomy" id="614648"/>
    <lineage>
        <taxon>Bacteria</taxon>
        <taxon>Bacillati</taxon>
        <taxon>Bacillota</taxon>
        <taxon>Bacilli</taxon>
        <taxon>Bacillales</taxon>
        <taxon>Caryophanaceae</taxon>
        <taxon>Ureibacillus</taxon>
    </lineage>
</organism>
<evidence type="ECO:0000256" key="4">
    <source>
        <dbReference type="ARBA" id="ARBA00022679"/>
    </source>
</evidence>
<dbReference type="Proteomes" id="UP000219636">
    <property type="component" value="Unassembled WGS sequence"/>
</dbReference>
<feature type="domain" description="Histidine kinase" evidence="10">
    <location>
        <begin position="211"/>
        <end position="394"/>
    </location>
</feature>
<evidence type="ECO:0000313" key="11">
    <source>
        <dbReference type="EMBL" id="SOC08439.1"/>
    </source>
</evidence>
<dbReference type="GO" id="GO:0005524">
    <property type="term" value="F:ATP binding"/>
    <property type="evidence" value="ECO:0007669"/>
    <property type="project" value="UniProtKB-KW"/>
</dbReference>
<keyword evidence="7" id="KW-0067">ATP-binding</keyword>
<dbReference type="PANTHER" id="PTHR24421">
    <property type="entry name" value="NITRATE/NITRITE SENSOR PROTEIN NARX-RELATED"/>
    <property type="match status" value="1"/>
</dbReference>
<dbReference type="InterPro" id="IPR005467">
    <property type="entry name" value="His_kinase_dom"/>
</dbReference>
<dbReference type="OrthoDB" id="199946at2"/>
<dbReference type="SMART" id="SM00387">
    <property type="entry name" value="HATPase_c"/>
    <property type="match status" value="1"/>
</dbReference>
<evidence type="ECO:0000256" key="7">
    <source>
        <dbReference type="ARBA" id="ARBA00022840"/>
    </source>
</evidence>
<comment type="catalytic activity">
    <reaction evidence="1">
        <text>ATP + protein L-histidine = ADP + protein N-phospho-L-histidine.</text>
        <dbReference type="EC" id="2.7.13.3"/>
    </reaction>
</comment>
<feature type="transmembrane region" description="Helical" evidence="9">
    <location>
        <begin position="6"/>
        <end position="28"/>
    </location>
</feature>
<dbReference type="CDD" id="cd16917">
    <property type="entry name" value="HATPase_UhpB-NarQ-NarX-like"/>
    <property type="match status" value="1"/>
</dbReference>
<dbReference type="GO" id="GO:0046983">
    <property type="term" value="F:protein dimerization activity"/>
    <property type="evidence" value="ECO:0007669"/>
    <property type="project" value="InterPro"/>
</dbReference>
<gene>
    <name evidence="11" type="ORF">SAMN05880501_10581</name>
</gene>
<dbReference type="GO" id="GO:0016020">
    <property type="term" value="C:membrane"/>
    <property type="evidence" value="ECO:0007669"/>
    <property type="project" value="InterPro"/>
</dbReference>
<evidence type="ECO:0000256" key="3">
    <source>
        <dbReference type="ARBA" id="ARBA00022553"/>
    </source>
</evidence>
<feature type="transmembrane region" description="Helical" evidence="9">
    <location>
        <begin position="79"/>
        <end position="100"/>
    </location>
</feature>
<dbReference type="EMBL" id="OBMQ01000005">
    <property type="protein sequence ID" value="SOC08439.1"/>
    <property type="molecule type" value="Genomic_DNA"/>
</dbReference>
<keyword evidence="5" id="KW-0547">Nucleotide-binding</keyword>
<keyword evidence="4" id="KW-0808">Transferase</keyword>
<keyword evidence="12" id="KW-1185">Reference proteome</keyword>
<keyword evidence="9" id="KW-0812">Transmembrane</keyword>
<dbReference type="SUPFAM" id="SSF55874">
    <property type="entry name" value="ATPase domain of HSP90 chaperone/DNA topoisomerase II/histidine kinase"/>
    <property type="match status" value="1"/>
</dbReference>
<dbReference type="PROSITE" id="PS50109">
    <property type="entry name" value="HIS_KIN"/>
    <property type="match status" value="1"/>
</dbReference>
<dbReference type="Gene3D" id="3.30.565.10">
    <property type="entry name" value="Histidine kinase-like ATPase, C-terminal domain"/>
    <property type="match status" value="1"/>
</dbReference>
<evidence type="ECO:0000259" key="10">
    <source>
        <dbReference type="PROSITE" id="PS50109"/>
    </source>
</evidence>
<keyword evidence="6 11" id="KW-0418">Kinase</keyword>
<keyword evidence="8" id="KW-0902">Two-component regulatory system</keyword>
<dbReference type="InterPro" id="IPR050482">
    <property type="entry name" value="Sensor_HK_TwoCompSys"/>
</dbReference>